<dbReference type="PRINTS" id="PR00420">
    <property type="entry name" value="RNGMNOXGNASE"/>
</dbReference>
<name>A0ABW4JFQ6_9BACL</name>
<keyword evidence="3" id="KW-0274">FAD</keyword>
<dbReference type="Gene3D" id="3.50.50.60">
    <property type="entry name" value="FAD/NAD(P)-binding domain"/>
    <property type="match status" value="2"/>
</dbReference>
<comment type="caution">
    <text evidence="5">The sequence shown here is derived from an EMBL/GenBank/DDBJ whole genome shotgun (WGS) entry which is preliminary data.</text>
</comment>
<dbReference type="GO" id="GO:0004497">
    <property type="term" value="F:monooxygenase activity"/>
    <property type="evidence" value="ECO:0007669"/>
    <property type="project" value="UniProtKB-KW"/>
</dbReference>
<proteinExistence type="predicted"/>
<dbReference type="EMBL" id="JBHUCX010000021">
    <property type="protein sequence ID" value="MFD1674775.1"/>
    <property type="molecule type" value="Genomic_DNA"/>
</dbReference>
<dbReference type="PANTHER" id="PTHR43004">
    <property type="entry name" value="TRK SYSTEM POTASSIUM UPTAKE PROTEIN"/>
    <property type="match status" value="1"/>
</dbReference>
<gene>
    <name evidence="5" type="ORF">ACFSB2_08695</name>
</gene>
<dbReference type="InterPro" id="IPR050641">
    <property type="entry name" value="RIFMO-like"/>
</dbReference>
<reference evidence="6" key="1">
    <citation type="journal article" date="2019" name="Int. J. Syst. Evol. Microbiol.">
        <title>The Global Catalogue of Microorganisms (GCM) 10K type strain sequencing project: providing services to taxonomists for standard genome sequencing and annotation.</title>
        <authorList>
            <consortium name="The Broad Institute Genomics Platform"/>
            <consortium name="The Broad Institute Genome Sequencing Center for Infectious Disease"/>
            <person name="Wu L."/>
            <person name="Ma J."/>
        </authorList>
    </citation>
    <scope>NUCLEOTIDE SEQUENCE [LARGE SCALE GENOMIC DNA]</scope>
    <source>
        <strain evidence="6">CGMCC 1.12286</strain>
    </source>
</reference>
<sequence>MDTDVIVVGAGPVGLMLATELALAETKVIVVDALTERSGQSKAMSLQPRTAEVLDLRGLLARASEHAIARVTEGHFATIPLSYDGLGTRYPYQIGLLQWHLEAVLEERLAELGGELRRGWKLTDLQQDSEGVTAIGPSTLRASYLVAADGGRSTVRKLLGDPFPGTDATRYTTIADVILGAGTAEPPTLWASMGQTRRVNPDGSFASVVSLGEASLFRFVYFDGQTERTDVTDEEVTAAFRRFYTDEYELLDIRHASRFSNATRQAEKYRYDRVFLAGDAAHIHPPTGGQGLNLGVQDAFNLGWKLATVLGGTAPETLLDTYQAERHAVGKRVLDNTLAQGALGTRDPQHIALRQIFAELMKIPEANRHIAGMITGLGIDYGGEGHVGTRLPDFETGDGWVSELFHSGKGVLLATDRIYLEAAAPWADRIIRTNVPRLPWPELEAVLVRPDGYVCWSSLTRPIATALRAWFGDAE</sequence>
<dbReference type="SUPFAM" id="SSF51905">
    <property type="entry name" value="FAD/NAD(P)-binding domain"/>
    <property type="match status" value="1"/>
</dbReference>
<keyword evidence="5" id="KW-0503">Monooxygenase</keyword>
<dbReference type="InterPro" id="IPR036188">
    <property type="entry name" value="FAD/NAD-bd_sf"/>
</dbReference>
<organism evidence="5 6">
    <name type="scientific">Alicyclobacillus fodiniaquatilis</name>
    <dbReference type="NCBI Taxonomy" id="1661150"/>
    <lineage>
        <taxon>Bacteria</taxon>
        <taxon>Bacillati</taxon>
        <taxon>Bacillota</taxon>
        <taxon>Bacilli</taxon>
        <taxon>Bacillales</taxon>
        <taxon>Alicyclobacillaceae</taxon>
        <taxon>Alicyclobacillus</taxon>
    </lineage>
</organism>
<evidence type="ECO:0000256" key="2">
    <source>
        <dbReference type="ARBA" id="ARBA00022630"/>
    </source>
</evidence>
<evidence type="ECO:0000256" key="3">
    <source>
        <dbReference type="ARBA" id="ARBA00022827"/>
    </source>
</evidence>
<dbReference type="Gene3D" id="3.40.30.120">
    <property type="match status" value="1"/>
</dbReference>
<comment type="cofactor">
    <cofactor evidence="1">
        <name>FAD</name>
        <dbReference type="ChEBI" id="CHEBI:57692"/>
    </cofactor>
</comment>
<keyword evidence="5" id="KW-0560">Oxidoreductase</keyword>
<dbReference type="Pfam" id="PF01494">
    <property type="entry name" value="FAD_binding_3"/>
    <property type="match status" value="1"/>
</dbReference>
<dbReference type="RefSeq" id="WP_377942647.1">
    <property type="nucleotide sequence ID" value="NZ_JBHUCX010000021.1"/>
</dbReference>
<accession>A0ABW4JFQ6</accession>
<feature type="domain" description="FAD-binding" evidence="4">
    <location>
        <begin position="2"/>
        <end position="337"/>
    </location>
</feature>
<keyword evidence="6" id="KW-1185">Reference proteome</keyword>
<dbReference type="Proteomes" id="UP001597079">
    <property type="component" value="Unassembled WGS sequence"/>
</dbReference>
<evidence type="ECO:0000313" key="5">
    <source>
        <dbReference type="EMBL" id="MFD1674775.1"/>
    </source>
</evidence>
<protein>
    <submittedName>
        <fullName evidence="5">FAD-dependent monooxygenase</fullName>
    </submittedName>
</protein>
<evidence type="ECO:0000259" key="4">
    <source>
        <dbReference type="Pfam" id="PF01494"/>
    </source>
</evidence>
<keyword evidence="2" id="KW-0285">Flavoprotein</keyword>
<evidence type="ECO:0000256" key="1">
    <source>
        <dbReference type="ARBA" id="ARBA00001974"/>
    </source>
</evidence>
<dbReference type="Pfam" id="PF21274">
    <property type="entry name" value="Rng_hyd_C"/>
    <property type="match status" value="1"/>
</dbReference>
<dbReference type="PANTHER" id="PTHR43004:SF19">
    <property type="entry name" value="BINDING MONOOXYGENASE, PUTATIVE (JCVI)-RELATED"/>
    <property type="match status" value="1"/>
</dbReference>
<evidence type="ECO:0000313" key="6">
    <source>
        <dbReference type="Proteomes" id="UP001597079"/>
    </source>
</evidence>
<dbReference type="InterPro" id="IPR002938">
    <property type="entry name" value="FAD-bd"/>
</dbReference>